<comment type="caution">
    <text evidence="1">The sequence shown here is derived from an EMBL/GenBank/DDBJ whole genome shotgun (WGS) entry which is preliminary data.</text>
</comment>
<name>A0A369WM41_9GAMM</name>
<gene>
    <name evidence="1" type="ORF">DV711_09415</name>
</gene>
<proteinExistence type="predicted"/>
<protein>
    <submittedName>
        <fullName evidence="1">Uncharacterized protein</fullName>
    </submittedName>
</protein>
<evidence type="ECO:0000313" key="2">
    <source>
        <dbReference type="Proteomes" id="UP000253769"/>
    </source>
</evidence>
<organism evidence="1 2">
    <name type="scientific">Motiliproteus coralliicola</name>
    <dbReference type="NCBI Taxonomy" id="2283196"/>
    <lineage>
        <taxon>Bacteria</taxon>
        <taxon>Pseudomonadati</taxon>
        <taxon>Pseudomonadota</taxon>
        <taxon>Gammaproteobacteria</taxon>
        <taxon>Oceanospirillales</taxon>
        <taxon>Oceanospirillaceae</taxon>
        <taxon>Motiliproteus</taxon>
    </lineage>
</organism>
<dbReference type="RefSeq" id="WP_114695414.1">
    <property type="nucleotide sequence ID" value="NZ_QQOH01000002.1"/>
</dbReference>
<dbReference type="EMBL" id="QQOH01000002">
    <property type="protein sequence ID" value="RDE22782.1"/>
    <property type="molecule type" value="Genomic_DNA"/>
</dbReference>
<dbReference type="AlphaFoldDB" id="A0A369WM41"/>
<reference evidence="1 2" key="1">
    <citation type="submission" date="2018-07" db="EMBL/GenBank/DDBJ databases">
        <title>Motiliproteus coralliicola sp. nov., a bacterium isolated from Coral.</title>
        <authorList>
            <person name="Wang G."/>
        </authorList>
    </citation>
    <scope>NUCLEOTIDE SEQUENCE [LARGE SCALE GENOMIC DNA]</scope>
    <source>
        <strain evidence="1 2">C34</strain>
    </source>
</reference>
<sequence>MSQQSDLLQHDAELILSLYGNSRAQKQRLLRIESELKAEGVNIERLHQQIDSLASKPDPELYRCCYHVYE</sequence>
<keyword evidence="2" id="KW-1185">Reference proteome</keyword>
<dbReference type="Proteomes" id="UP000253769">
    <property type="component" value="Unassembled WGS sequence"/>
</dbReference>
<evidence type="ECO:0000313" key="1">
    <source>
        <dbReference type="EMBL" id="RDE22782.1"/>
    </source>
</evidence>
<accession>A0A369WM41</accession>